<dbReference type="InterPro" id="IPR000160">
    <property type="entry name" value="GGDEF_dom"/>
</dbReference>
<dbReference type="EMBL" id="JTJC03000002">
    <property type="protein sequence ID" value="NHC35152.1"/>
    <property type="molecule type" value="Genomic_DNA"/>
</dbReference>
<gene>
    <name evidence="5" type="ORF">QH73_0010835</name>
</gene>
<dbReference type="AlphaFoldDB" id="A0A9X5E4Q7"/>
<evidence type="ECO:0000313" key="5">
    <source>
        <dbReference type="EMBL" id="NHC35152.1"/>
    </source>
</evidence>
<sequence>MLRNSSQPMNQGTIICVDDERNILLSLHDSLSQIATGYAIELAESGVAALSIITELSQNKIEVPLIICDRAMPEMDGATLLTHLHQQFPKTPKILITELVGIGDAIQASDRANLYRYITKPWDETDFSLTVREALRSYEQAKQIAAQNQTLKQMHLELQREIANRRRAEALLVYDALHDTLTGLPNRTLLVERIEQAIRTARSDSTYQFAVLFIDLDRFKIVNDSLGHTIGDELLVAISTRFRQCLRNTDIIARLEGDEFAILLEGIQDSSDAIQIAERLLESLCTPFNLKGHTVAASASIGIVVGSSSTNYDSAADLLRDADLTMYHAKKTGRACYALFDRQLHVQTLKLLQIQSDLHQALERQEFILCYQPIVSLSTGKLMGFEALVRWHHPQQGFISPGEFISVAEETGFIIFLGEWVLREACRQMHQWQLQFPLHSPLTISVNISGKQFSQVNFVQQIEQILLETGFDAHLLKLEITESVLMENAQSSTSMLSQLQALGIRLSIDDFGTGYSSLSYLHRLRLDTLKIDRSFVRDVDRSVEQIEIIRTIIALAWNLGMDVVAEGIETKKQLFQLRSLKCEYGQGYLFAKPLDRTAIETLLSQDLPLQYLSQ</sequence>
<reference evidence="5 6" key="1">
    <citation type="journal article" date="2015" name="Genome Announc.">
        <title>Draft Genome Sequence of the Terrestrial Cyanobacterium Scytonema millei VB511283, Isolated from Eastern India.</title>
        <authorList>
            <person name="Sen D."/>
            <person name="Chandrababunaidu M.M."/>
            <person name="Singh D."/>
            <person name="Sanghi N."/>
            <person name="Ghorai A."/>
            <person name="Mishra G.P."/>
            <person name="Madduluri M."/>
            <person name="Adhikary S.P."/>
            <person name="Tripathy S."/>
        </authorList>
    </citation>
    <scope>NUCLEOTIDE SEQUENCE [LARGE SCALE GENOMIC DNA]</scope>
    <source>
        <strain evidence="5 6">VB511283</strain>
    </source>
</reference>
<dbReference type="Pfam" id="PF00563">
    <property type="entry name" value="EAL"/>
    <property type="match status" value="1"/>
</dbReference>
<comment type="caution">
    <text evidence="5">The sequence shown here is derived from an EMBL/GenBank/DDBJ whole genome shotgun (WGS) entry which is preliminary data.</text>
</comment>
<dbReference type="InterPro" id="IPR001789">
    <property type="entry name" value="Sig_transdc_resp-reg_receiver"/>
</dbReference>
<dbReference type="SUPFAM" id="SSF52172">
    <property type="entry name" value="CheY-like"/>
    <property type="match status" value="1"/>
</dbReference>
<proteinExistence type="predicted"/>
<feature type="modified residue" description="4-aspartylphosphate" evidence="1">
    <location>
        <position position="69"/>
    </location>
</feature>
<feature type="domain" description="GGDEF" evidence="4">
    <location>
        <begin position="207"/>
        <end position="342"/>
    </location>
</feature>
<dbReference type="RefSeq" id="WP_052290151.1">
    <property type="nucleotide sequence ID" value="NZ_JTJC03000002.1"/>
</dbReference>
<dbReference type="FunFam" id="3.20.20.450:FF:000001">
    <property type="entry name" value="Cyclic di-GMP phosphodiesterase yahA"/>
    <property type="match status" value="1"/>
</dbReference>
<dbReference type="Gene3D" id="3.30.70.270">
    <property type="match status" value="1"/>
</dbReference>
<name>A0A9X5E4Q7_9CYAN</name>
<dbReference type="PANTHER" id="PTHR44757">
    <property type="entry name" value="DIGUANYLATE CYCLASE DGCP"/>
    <property type="match status" value="1"/>
</dbReference>
<dbReference type="Pfam" id="PF00072">
    <property type="entry name" value="Response_reg"/>
    <property type="match status" value="1"/>
</dbReference>
<dbReference type="PANTHER" id="PTHR44757:SF2">
    <property type="entry name" value="BIOFILM ARCHITECTURE MAINTENANCE PROTEIN MBAA"/>
    <property type="match status" value="1"/>
</dbReference>
<dbReference type="SMART" id="SM00448">
    <property type="entry name" value="REC"/>
    <property type="match status" value="1"/>
</dbReference>
<dbReference type="SUPFAM" id="SSF55073">
    <property type="entry name" value="Nucleotide cyclase"/>
    <property type="match status" value="1"/>
</dbReference>
<evidence type="ECO:0000259" key="4">
    <source>
        <dbReference type="PROSITE" id="PS50887"/>
    </source>
</evidence>
<dbReference type="InterPro" id="IPR043128">
    <property type="entry name" value="Rev_trsase/Diguanyl_cyclase"/>
</dbReference>
<accession>A0A9X5E4Q7</accession>
<dbReference type="PROSITE" id="PS50887">
    <property type="entry name" value="GGDEF"/>
    <property type="match status" value="1"/>
</dbReference>
<dbReference type="InterPro" id="IPR001633">
    <property type="entry name" value="EAL_dom"/>
</dbReference>
<dbReference type="Gene3D" id="3.40.50.2300">
    <property type="match status" value="1"/>
</dbReference>
<keyword evidence="1" id="KW-0597">Phosphoprotein</keyword>
<dbReference type="CDD" id="cd01948">
    <property type="entry name" value="EAL"/>
    <property type="match status" value="1"/>
</dbReference>
<dbReference type="Pfam" id="PF00990">
    <property type="entry name" value="GGDEF"/>
    <property type="match status" value="1"/>
</dbReference>
<dbReference type="OrthoDB" id="9787983at2"/>
<feature type="domain" description="Response regulatory" evidence="2">
    <location>
        <begin position="13"/>
        <end position="135"/>
    </location>
</feature>
<dbReference type="PROSITE" id="PS50883">
    <property type="entry name" value="EAL"/>
    <property type="match status" value="1"/>
</dbReference>
<dbReference type="GO" id="GO:0000160">
    <property type="term" value="P:phosphorelay signal transduction system"/>
    <property type="evidence" value="ECO:0007669"/>
    <property type="project" value="InterPro"/>
</dbReference>
<dbReference type="InterPro" id="IPR035919">
    <property type="entry name" value="EAL_sf"/>
</dbReference>
<dbReference type="SMART" id="SM00052">
    <property type="entry name" value="EAL"/>
    <property type="match status" value="1"/>
</dbReference>
<organism evidence="5 6">
    <name type="scientific">Scytonema millei VB511283</name>
    <dbReference type="NCBI Taxonomy" id="1245923"/>
    <lineage>
        <taxon>Bacteria</taxon>
        <taxon>Bacillati</taxon>
        <taxon>Cyanobacteriota</taxon>
        <taxon>Cyanophyceae</taxon>
        <taxon>Nostocales</taxon>
        <taxon>Scytonemataceae</taxon>
        <taxon>Scytonema</taxon>
    </lineage>
</organism>
<dbReference type="Proteomes" id="UP000031532">
    <property type="component" value="Unassembled WGS sequence"/>
</dbReference>
<dbReference type="SMART" id="SM00267">
    <property type="entry name" value="GGDEF"/>
    <property type="match status" value="1"/>
</dbReference>
<dbReference type="InterPro" id="IPR011006">
    <property type="entry name" value="CheY-like_superfamily"/>
</dbReference>
<evidence type="ECO:0000256" key="1">
    <source>
        <dbReference type="PROSITE-ProRule" id="PRU00169"/>
    </source>
</evidence>
<dbReference type="InterPro" id="IPR029787">
    <property type="entry name" value="Nucleotide_cyclase"/>
</dbReference>
<evidence type="ECO:0000313" key="6">
    <source>
        <dbReference type="Proteomes" id="UP000031532"/>
    </source>
</evidence>
<dbReference type="InterPro" id="IPR052155">
    <property type="entry name" value="Biofilm_reg_signaling"/>
</dbReference>
<dbReference type="SUPFAM" id="SSF141868">
    <property type="entry name" value="EAL domain-like"/>
    <property type="match status" value="1"/>
</dbReference>
<dbReference type="NCBIfam" id="TIGR00254">
    <property type="entry name" value="GGDEF"/>
    <property type="match status" value="1"/>
</dbReference>
<dbReference type="Gene3D" id="3.20.20.450">
    <property type="entry name" value="EAL domain"/>
    <property type="match status" value="1"/>
</dbReference>
<feature type="domain" description="EAL" evidence="3">
    <location>
        <begin position="351"/>
        <end position="607"/>
    </location>
</feature>
<protein>
    <submittedName>
        <fullName evidence="5">EAL domain-containing protein</fullName>
    </submittedName>
</protein>
<dbReference type="CDD" id="cd01949">
    <property type="entry name" value="GGDEF"/>
    <property type="match status" value="1"/>
</dbReference>
<dbReference type="PROSITE" id="PS50110">
    <property type="entry name" value="RESPONSE_REGULATORY"/>
    <property type="match status" value="1"/>
</dbReference>
<evidence type="ECO:0000259" key="2">
    <source>
        <dbReference type="PROSITE" id="PS50110"/>
    </source>
</evidence>
<evidence type="ECO:0000259" key="3">
    <source>
        <dbReference type="PROSITE" id="PS50883"/>
    </source>
</evidence>
<keyword evidence="6" id="KW-1185">Reference proteome</keyword>